<dbReference type="FunFam" id="3.50.50.60:FF:000115">
    <property type="entry name" value="Salicylate hydroxylase, putative"/>
    <property type="match status" value="1"/>
</dbReference>
<evidence type="ECO:0000259" key="6">
    <source>
        <dbReference type="Pfam" id="PF01494"/>
    </source>
</evidence>
<dbReference type="EMBL" id="PQXK01000064">
    <property type="protein sequence ID" value="TGO38941.1"/>
    <property type="molecule type" value="Genomic_DNA"/>
</dbReference>
<keyword evidence="5" id="KW-0503">Monooxygenase</keyword>
<sequence length="449" mass="49978">MKMDDPKQNLKICVIGAGMAGLTSALALNKEGFKHVEVFETASDLGFVGAGIQLAPNMSRILDGLGGWKDIEREAVELERTSIREGSSDEELGSVELGYIQEEYGYPHMVGHRHSLTQGLYNGCKKYTDLKFHFGTSVHEVHDLSPKPSFTISSRGGEKERGECDILLACDGIKSRIREKMLMDLGVDAKVVDSEQAAYRILLTKEQMEDDPGLLELINTSGVSRWIGEHRHIIAYPISSKRIYNIATTQPDINFAISPSETYTTKGSKSTMLKVFEDFNPKVRCLLNLVPDCEVCEWKLRLHAPLPTWVRGNMALVGDACHPTLPHLAQGAAQAVEDGAVMAVCLGMLEDGSRESVDRALRVYEKIRKERAENIVELAAASARSLHLGEGRLKEEKDRLFRDLREARGKGVPDKWADREVQKMVYGVDCVGIAREKFAEFWGEVEREG</sequence>
<dbReference type="Gene3D" id="3.50.50.60">
    <property type="entry name" value="FAD/NAD(P)-binding domain"/>
    <property type="match status" value="1"/>
</dbReference>
<dbReference type="PANTHER" id="PTHR13789:SF147">
    <property type="entry name" value="PUTATIVE (AFU_ORTHOLOGUE AFUA_2G01950)-RELATED"/>
    <property type="match status" value="1"/>
</dbReference>
<keyword evidence="4" id="KW-0560">Oxidoreductase</keyword>
<comment type="caution">
    <text evidence="7">The sequence shown here is derived from an EMBL/GenBank/DDBJ whole genome shotgun (WGS) entry which is preliminary data.</text>
</comment>
<gene>
    <name evidence="7" type="ORF">BHYA_0064g00370</name>
</gene>
<evidence type="ECO:0000313" key="7">
    <source>
        <dbReference type="EMBL" id="TGO38941.1"/>
    </source>
</evidence>
<protein>
    <recommendedName>
        <fullName evidence="6">FAD-binding domain-containing protein</fullName>
    </recommendedName>
</protein>
<keyword evidence="2" id="KW-0285">Flavoprotein</keyword>
<name>A0A4Z1GV99_9HELO</name>
<evidence type="ECO:0000313" key="8">
    <source>
        <dbReference type="Proteomes" id="UP000297814"/>
    </source>
</evidence>
<dbReference type="PRINTS" id="PR00420">
    <property type="entry name" value="RNGMNOXGNASE"/>
</dbReference>
<dbReference type="Proteomes" id="UP000297814">
    <property type="component" value="Unassembled WGS sequence"/>
</dbReference>
<dbReference type="InterPro" id="IPR036188">
    <property type="entry name" value="FAD/NAD-bd_sf"/>
</dbReference>
<comment type="similarity">
    <text evidence="1">Belongs to the paxM FAD-dependent monooxygenase family.</text>
</comment>
<dbReference type="AlphaFoldDB" id="A0A4Z1GV99"/>
<dbReference type="GO" id="GO:0071949">
    <property type="term" value="F:FAD binding"/>
    <property type="evidence" value="ECO:0007669"/>
    <property type="project" value="InterPro"/>
</dbReference>
<evidence type="ECO:0000256" key="3">
    <source>
        <dbReference type="ARBA" id="ARBA00022827"/>
    </source>
</evidence>
<keyword evidence="8" id="KW-1185">Reference proteome</keyword>
<dbReference type="PANTHER" id="PTHR13789">
    <property type="entry name" value="MONOOXYGENASE"/>
    <property type="match status" value="1"/>
</dbReference>
<dbReference type="InterPro" id="IPR002938">
    <property type="entry name" value="FAD-bd"/>
</dbReference>
<dbReference type="Pfam" id="PF01494">
    <property type="entry name" value="FAD_binding_3"/>
    <property type="match status" value="1"/>
</dbReference>
<dbReference type="SUPFAM" id="SSF54373">
    <property type="entry name" value="FAD-linked reductases, C-terminal domain"/>
    <property type="match status" value="1"/>
</dbReference>
<proteinExistence type="inferred from homology"/>
<evidence type="ECO:0000256" key="4">
    <source>
        <dbReference type="ARBA" id="ARBA00023002"/>
    </source>
</evidence>
<keyword evidence="3" id="KW-0274">FAD</keyword>
<accession>A0A4Z1GV99</accession>
<dbReference type="GO" id="GO:0004497">
    <property type="term" value="F:monooxygenase activity"/>
    <property type="evidence" value="ECO:0007669"/>
    <property type="project" value="UniProtKB-KW"/>
</dbReference>
<feature type="domain" description="FAD-binding" evidence="6">
    <location>
        <begin position="11"/>
        <end position="378"/>
    </location>
</feature>
<organism evidence="7 8">
    <name type="scientific">Botrytis hyacinthi</name>
    <dbReference type="NCBI Taxonomy" id="278943"/>
    <lineage>
        <taxon>Eukaryota</taxon>
        <taxon>Fungi</taxon>
        <taxon>Dikarya</taxon>
        <taxon>Ascomycota</taxon>
        <taxon>Pezizomycotina</taxon>
        <taxon>Leotiomycetes</taxon>
        <taxon>Helotiales</taxon>
        <taxon>Sclerotiniaceae</taxon>
        <taxon>Botrytis</taxon>
    </lineage>
</organism>
<dbReference type="InterPro" id="IPR050493">
    <property type="entry name" value="FAD-dep_Monooxygenase_BioMet"/>
</dbReference>
<evidence type="ECO:0000256" key="5">
    <source>
        <dbReference type="ARBA" id="ARBA00023033"/>
    </source>
</evidence>
<dbReference type="SUPFAM" id="SSF51905">
    <property type="entry name" value="FAD/NAD(P)-binding domain"/>
    <property type="match status" value="1"/>
</dbReference>
<evidence type="ECO:0000256" key="1">
    <source>
        <dbReference type="ARBA" id="ARBA00007992"/>
    </source>
</evidence>
<reference evidence="7 8" key="1">
    <citation type="submission" date="2017-12" db="EMBL/GenBank/DDBJ databases">
        <title>Comparative genomics of Botrytis spp.</title>
        <authorList>
            <person name="Valero-Jimenez C.A."/>
            <person name="Tapia P."/>
            <person name="Veloso J."/>
            <person name="Silva-Moreno E."/>
            <person name="Staats M."/>
            <person name="Valdes J.H."/>
            <person name="Van Kan J.A.L."/>
        </authorList>
    </citation>
    <scope>NUCLEOTIDE SEQUENCE [LARGE SCALE GENOMIC DNA]</scope>
    <source>
        <strain evidence="7 8">Bh0001</strain>
    </source>
</reference>
<evidence type="ECO:0000256" key="2">
    <source>
        <dbReference type="ARBA" id="ARBA00022630"/>
    </source>
</evidence>